<evidence type="ECO:0000256" key="7">
    <source>
        <dbReference type="ARBA" id="ARBA00023204"/>
    </source>
</evidence>
<evidence type="ECO:0000259" key="10">
    <source>
        <dbReference type="PROSITE" id="PS51192"/>
    </source>
</evidence>
<dbReference type="GO" id="GO:0004386">
    <property type="term" value="F:helicase activity"/>
    <property type="evidence" value="ECO:0007669"/>
    <property type="project" value="UniProtKB-KW"/>
</dbReference>
<keyword evidence="7" id="KW-0234">DNA repair</keyword>
<dbReference type="GO" id="GO:0006302">
    <property type="term" value="P:double-strand break repair"/>
    <property type="evidence" value="ECO:0007669"/>
    <property type="project" value="UniProtKB-ARBA"/>
</dbReference>
<keyword evidence="3" id="KW-0227">DNA damage</keyword>
<dbReference type="Pfam" id="PF00270">
    <property type="entry name" value="DEAD"/>
    <property type="match status" value="1"/>
</dbReference>
<dbReference type="PANTHER" id="PTHR47961:SF12">
    <property type="entry name" value="HELICASE POLQ-LIKE"/>
    <property type="match status" value="1"/>
</dbReference>
<keyword evidence="4" id="KW-0378">Hydrolase</keyword>
<dbReference type="InterPro" id="IPR001650">
    <property type="entry name" value="Helicase_C-like"/>
</dbReference>
<dbReference type="InterPro" id="IPR027417">
    <property type="entry name" value="P-loop_NTPase"/>
</dbReference>
<dbReference type="PANTHER" id="PTHR47961">
    <property type="entry name" value="DNA POLYMERASE THETA, PUTATIVE (AFU_ORTHOLOGUE AFUA_1G05260)-RELATED"/>
    <property type="match status" value="1"/>
</dbReference>
<evidence type="ECO:0000256" key="2">
    <source>
        <dbReference type="ARBA" id="ARBA00022741"/>
    </source>
</evidence>
<dbReference type="GO" id="GO:0016787">
    <property type="term" value="F:hydrolase activity"/>
    <property type="evidence" value="ECO:0007669"/>
    <property type="project" value="UniProtKB-KW"/>
</dbReference>
<sequence length="2177" mass="234130">MNSNNNVLSENNTPKRRRLGIRKTRPTPFKATNSPIVKSTPTRLRLSNVSKCESPPLPCNQVEYLSASPSNSSVTSEIPGSPGVFETCFFKDVENWDSFIAPKNKEISLMNCTEEFDSEFESKSEQKCSQKQDLSILTTNCEKLFRDEIEESFNALNQSIANINNNNKGNCDNSLLFETQDSFLLDIRESGIIANHENNKDEIKKSKRNQVNVIPNNFYGLPMIVKGLFKSYRNIEKFYDWQEECLNLDAIKERRNLIYALPTSGGKTLVAEVLMLREVLNRKKNALFILPFVAIVQEKIYSLAPFALQLEFLVEEYAAGKGHIPPKKRRKKNSIYIATIEKGLALIRSLIELERLDEIGLIVVDELHLIGEAGRGSTLEMLLTTVIFANKGIQIVGMSATIGNLPDIAKFLKADIYEKEFRPVELTEYVKLENMLYKIVWGAAGMEIVPDRELSFDYSAAGSALDPDALGGLVAEVVPAASCLVFCPTKRNCENVAALLCKLQRKEMTNHRVAERIALQKALRSEGSSGELLQCVRFGLAFHHAGLAGEERALLEHAYRTGVISVICCTSTLAAGVNLPAKRVIIRAPLVGREFITLGAYKQMVGRAGRAGVCEAGESVAVCAAREWARLRGVLAGGLPAARSALRPALPALLLSGVALRLATTRAALRALLGAALLPVAPPLASLDVSRECDECVRALVASGALSAAGGGNSDDMDDDTQFVVSKLGNAAIKGCMELDVAKRFLKDLEVASRSLVLMDSLHLLYLVTPHDSGIKPDYRHYYSLYCELDEEGVQTAKVLGITEVNAIRMMTGKPITNVPETVLCRFYIALMLRDLWRQMPFPTVAEKYGVSRGALQGAMSAAAAQAASAARLCGELALWPFGALLEPLAARLQHCAAPALERLLALPAVRKVWGVAVRRAGAVALRRAARAAGGAPAALRRARARAPAGAARRQEGMGCRCAASWRCGPSARCSSRWRRACSTAPRPRSSACWRCPPSGRYGVSLCGELALWPFGALLEPLAARLQHCAAPALERLLALPAVRKVWGVAVRRAGAVALRRAARAAGGAPAALRRARARAPAGAARRQEGMGCRCAASWRCGPSARCSSRWRRACSTAPRPRSSACWRCPPSGRYGVSLCGELALWPFGALLEPLAARLQHCAAPALERLLALPAVRKVWGVAVRRAGAVALRRAARAAGGAPAALRRARARAPAGAARRQEGMGCRCAASWRCGPSARCSSRWRRACSTAPRPRSSACWRCPPSGRYGVSLCGELALWPFGALLEPLAARLQHCAAPALERLLALPAVRKVWGVAVRRAGAVALRRAARAAGGAPAALRRARARAPAGAARRQEGMGCRCAASWRCGPSARCSSRWRRACSTAPRPRSSACWRCPPSGRYGVSLCGELALWPFGALLEPLAARLQHCAAPALERLLALPAVRKVWGVAVRRAGAVALRRAARAAGGAPAALRRARARAPAGAARRQEGMGCRCAASWRCGPSARCSSRWRRACSTAPRPRSSACWRCPPSGRYGVSLCGELALWPFGALLEPLAARLQHCAAPALERLLALPAVRKVWGVAVRRAGAVALRRAARAAGGAPAALRRARARAPAGAARRQEGMGCRCAASWRCGPSARCSSRWRRACSTAPRPRSSACWRCPPSGRYGVSLCGELALWPFGALLEPLAARLQHCAAPALERLLALPAVRKVWGVAVRRAGAVALRRAARAAGGAPAALRRARARAPAGAARRQEGMGCRCAASWRCGPSARCSSRWRRACSTAPRPRSSACWRCPPSGRYGVSLCGELALWPFGALLEPLAARLQHCAAPALERLLALPAVRKVWGVAVRRAGAVALRRAARAAGGAPAALRRARARAPAGAARRQEGMGCRCAASWRCGPSARCSSRWRRACSTAPRPRSSACWRCPPSGRYGVSLCGELALWPFGALLEPLAARLQHCAAPALERLLALPAVRKVWGVAVRRAGAVALRRAARAAGGAPAALRRARARAPAGAARRQEGMGCRCAASWRCGPSARCSSRWRRACSTAPRPRSSACWRCPPSGRYGVSLCGELALWPFGALLEPLAARLQHCAAPALERLLALPAVRKARAMQLLRAGYKRIEDIAKASVDDLTSSINHLSRTAADHLISSARMMLIEKVENLRAEAEDVMEDLKV</sequence>
<comment type="subcellular location">
    <subcellularLocation>
        <location evidence="1">Nucleus</location>
    </subcellularLocation>
</comment>
<protein>
    <recommendedName>
        <fullName evidence="14">Helicase POLQ-like</fullName>
    </recommendedName>
</protein>
<dbReference type="Gene3D" id="1.10.3380.20">
    <property type="match status" value="1"/>
</dbReference>
<dbReference type="Gene3D" id="1.10.150.20">
    <property type="entry name" value="5' to 3' exonuclease, C-terminal subdomain"/>
    <property type="match status" value="1"/>
</dbReference>
<name>A0AAU9U1H6_EUPED</name>
<evidence type="ECO:0000256" key="8">
    <source>
        <dbReference type="ARBA" id="ARBA00023242"/>
    </source>
</evidence>
<feature type="compositionally biased region" description="Low complexity" evidence="9">
    <location>
        <begin position="1"/>
        <end position="12"/>
    </location>
</feature>
<proteinExistence type="predicted"/>
<dbReference type="InterPro" id="IPR048960">
    <property type="entry name" value="POLQ-like_helical"/>
</dbReference>
<keyword evidence="6" id="KW-0067">ATP-binding</keyword>
<dbReference type="CDD" id="cd18795">
    <property type="entry name" value="SF2_C_Ski2"/>
    <property type="match status" value="1"/>
</dbReference>
<evidence type="ECO:0000256" key="5">
    <source>
        <dbReference type="ARBA" id="ARBA00022806"/>
    </source>
</evidence>
<evidence type="ECO:0008006" key="14">
    <source>
        <dbReference type="Google" id="ProtNLM"/>
    </source>
</evidence>
<dbReference type="CDD" id="cd18026">
    <property type="entry name" value="DEXHc_POLQ-like"/>
    <property type="match status" value="1"/>
</dbReference>
<keyword evidence="5" id="KW-0347">Helicase</keyword>
<keyword evidence="13" id="KW-1185">Reference proteome</keyword>
<dbReference type="EMBL" id="CAKOGL010000011">
    <property type="protein sequence ID" value="CAH2091599.1"/>
    <property type="molecule type" value="Genomic_DNA"/>
</dbReference>
<dbReference type="GO" id="GO:0003676">
    <property type="term" value="F:nucleic acid binding"/>
    <property type="evidence" value="ECO:0007669"/>
    <property type="project" value="InterPro"/>
</dbReference>
<dbReference type="GO" id="GO:0005634">
    <property type="term" value="C:nucleus"/>
    <property type="evidence" value="ECO:0007669"/>
    <property type="project" value="UniProtKB-SubCell"/>
</dbReference>
<comment type="caution">
    <text evidence="12">The sequence shown here is derived from an EMBL/GenBank/DDBJ whole genome shotgun (WGS) entry which is preliminary data.</text>
</comment>
<dbReference type="Proteomes" id="UP001153954">
    <property type="component" value="Unassembled WGS sequence"/>
</dbReference>
<dbReference type="Pfam" id="PF00271">
    <property type="entry name" value="Helicase_C"/>
    <property type="match status" value="1"/>
</dbReference>
<organism evidence="12 13">
    <name type="scientific">Euphydryas editha</name>
    <name type="common">Edith's checkerspot</name>
    <dbReference type="NCBI Taxonomy" id="104508"/>
    <lineage>
        <taxon>Eukaryota</taxon>
        <taxon>Metazoa</taxon>
        <taxon>Ecdysozoa</taxon>
        <taxon>Arthropoda</taxon>
        <taxon>Hexapoda</taxon>
        <taxon>Insecta</taxon>
        <taxon>Pterygota</taxon>
        <taxon>Neoptera</taxon>
        <taxon>Endopterygota</taxon>
        <taxon>Lepidoptera</taxon>
        <taxon>Glossata</taxon>
        <taxon>Ditrysia</taxon>
        <taxon>Papilionoidea</taxon>
        <taxon>Nymphalidae</taxon>
        <taxon>Nymphalinae</taxon>
        <taxon>Euphydryas</taxon>
    </lineage>
</organism>
<evidence type="ECO:0000256" key="9">
    <source>
        <dbReference type="SAM" id="MobiDB-lite"/>
    </source>
</evidence>
<dbReference type="Gene3D" id="3.40.50.300">
    <property type="entry name" value="P-loop containing nucleotide triphosphate hydrolases"/>
    <property type="match status" value="2"/>
</dbReference>
<dbReference type="PROSITE" id="PS51192">
    <property type="entry name" value="HELICASE_ATP_BIND_1"/>
    <property type="match status" value="1"/>
</dbReference>
<dbReference type="FunFam" id="3.40.50.300:FF:000813">
    <property type="entry name" value="helicase POLQ-like isoform X1"/>
    <property type="match status" value="1"/>
</dbReference>
<feature type="region of interest" description="Disordered" evidence="9">
    <location>
        <begin position="1"/>
        <end position="36"/>
    </location>
</feature>
<keyword evidence="8" id="KW-0539">Nucleus</keyword>
<accession>A0AAU9U1H6</accession>
<dbReference type="GO" id="GO:0005524">
    <property type="term" value="F:ATP binding"/>
    <property type="evidence" value="ECO:0007669"/>
    <property type="project" value="UniProtKB-KW"/>
</dbReference>
<dbReference type="SUPFAM" id="SSF158702">
    <property type="entry name" value="Sec63 N-terminal domain-like"/>
    <property type="match status" value="2"/>
</dbReference>
<reference evidence="12" key="1">
    <citation type="submission" date="2022-03" db="EMBL/GenBank/DDBJ databases">
        <authorList>
            <person name="Tunstrom K."/>
        </authorList>
    </citation>
    <scope>NUCLEOTIDE SEQUENCE</scope>
</reference>
<gene>
    <name evidence="12" type="ORF">EEDITHA_LOCUS7453</name>
</gene>
<feature type="domain" description="Helicase C-terminal" evidence="11">
    <location>
        <begin position="472"/>
        <end position="658"/>
    </location>
</feature>
<dbReference type="SMART" id="SM00487">
    <property type="entry name" value="DEXDc"/>
    <property type="match status" value="1"/>
</dbReference>
<feature type="compositionally biased region" description="Basic residues" evidence="9">
    <location>
        <begin position="14"/>
        <end position="25"/>
    </location>
</feature>
<evidence type="ECO:0000313" key="13">
    <source>
        <dbReference type="Proteomes" id="UP001153954"/>
    </source>
</evidence>
<dbReference type="InterPro" id="IPR050474">
    <property type="entry name" value="Hel308_SKI2-like"/>
</dbReference>
<dbReference type="SUPFAM" id="SSF52540">
    <property type="entry name" value="P-loop containing nucleoside triphosphate hydrolases"/>
    <property type="match status" value="1"/>
</dbReference>
<dbReference type="PROSITE" id="PS51194">
    <property type="entry name" value="HELICASE_CTER"/>
    <property type="match status" value="1"/>
</dbReference>
<evidence type="ECO:0000256" key="1">
    <source>
        <dbReference type="ARBA" id="ARBA00004123"/>
    </source>
</evidence>
<evidence type="ECO:0000256" key="4">
    <source>
        <dbReference type="ARBA" id="ARBA00022801"/>
    </source>
</evidence>
<evidence type="ECO:0000256" key="3">
    <source>
        <dbReference type="ARBA" id="ARBA00022763"/>
    </source>
</evidence>
<feature type="domain" description="Helicase ATP-binding" evidence="10">
    <location>
        <begin position="248"/>
        <end position="420"/>
    </location>
</feature>
<evidence type="ECO:0000313" key="12">
    <source>
        <dbReference type="EMBL" id="CAH2091599.1"/>
    </source>
</evidence>
<evidence type="ECO:0000259" key="11">
    <source>
        <dbReference type="PROSITE" id="PS51194"/>
    </source>
</evidence>
<keyword evidence="2" id="KW-0547">Nucleotide-binding</keyword>
<dbReference type="InterPro" id="IPR014001">
    <property type="entry name" value="Helicase_ATP-bd"/>
</dbReference>
<dbReference type="Pfam" id="PF21099">
    <property type="entry name" value="POLQ_helical"/>
    <property type="match status" value="1"/>
</dbReference>
<dbReference type="InterPro" id="IPR011545">
    <property type="entry name" value="DEAD/DEAH_box_helicase_dom"/>
</dbReference>
<dbReference type="SMART" id="SM00490">
    <property type="entry name" value="HELICc"/>
    <property type="match status" value="1"/>
</dbReference>
<evidence type="ECO:0000256" key="6">
    <source>
        <dbReference type="ARBA" id="ARBA00022840"/>
    </source>
</evidence>